<sequence>MFGCYGFGAPIILAAVLFVVVGSVYTRLVITWMDNAQVIYKTFFFFFFTKALNRDANEQDSDDLKHHEISNEKENGEQNKNKNKRKHKNIKTNNNNDNNNKKKKKSKSKWKAKEKQLQRQLGAIYKAKEAENTRQENIISTQVECPDRRSKKNETKHELSLAMQETVVSELDEAKELE</sequence>
<evidence type="ECO:0000256" key="2">
    <source>
        <dbReference type="SAM" id="Phobius"/>
    </source>
</evidence>
<feature type="region of interest" description="Disordered" evidence="1">
    <location>
        <begin position="62"/>
        <end position="113"/>
    </location>
</feature>
<keyword evidence="2" id="KW-0472">Membrane</keyword>
<feature type="transmembrane region" description="Helical" evidence="2">
    <location>
        <begin position="6"/>
        <end position="25"/>
    </location>
</feature>
<feature type="compositionally biased region" description="Basic residues" evidence="1">
    <location>
        <begin position="81"/>
        <end position="90"/>
    </location>
</feature>
<name>X6NDJ7_RETFI</name>
<reference evidence="3 4" key="1">
    <citation type="journal article" date="2013" name="Curr. Biol.">
        <title>The Genome of the Foraminiferan Reticulomyxa filosa.</title>
        <authorList>
            <person name="Glockner G."/>
            <person name="Hulsmann N."/>
            <person name="Schleicher M."/>
            <person name="Noegel A.A."/>
            <person name="Eichinger L."/>
            <person name="Gallinger C."/>
            <person name="Pawlowski J."/>
            <person name="Sierra R."/>
            <person name="Euteneuer U."/>
            <person name="Pillet L."/>
            <person name="Moustafa A."/>
            <person name="Platzer M."/>
            <person name="Groth M."/>
            <person name="Szafranski K."/>
            <person name="Schliwa M."/>
        </authorList>
    </citation>
    <scope>NUCLEOTIDE SEQUENCE [LARGE SCALE GENOMIC DNA]</scope>
</reference>
<feature type="region of interest" description="Disordered" evidence="1">
    <location>
        <begin position="126"/>
        <end position="159"/>
    </location>
</feature>
<dbReference type="Proteomes" id="UP000023152">
    <property type="component" value="Unassembled WGS sequence"/>
</dbReference>
<feature type="compositionally biased region" description="Basic residues" evidence="1">
    <location>
        <begin position="101"/>
        <end position="110"/>
    </location>
</feature>
<dbReference type="AlphaFoldDB" id="X6NDJ7"/>
<evidence type="ECO:0000313" key="4">
    <source>
        <dbReference type="Proteomes" id="UP000023152"/>
    </source>
</evidence>
<evidence type="ECO:0000256" key="1">
    <source>
        <dbReference type="SAM" id="MobiDB-lite"/>
    </source>
</evidence>
<dbReference type="EMBL" id="ASPP01009985">
    <property type="protein sequence ID" value="ETO23397.1"/>
    <property type="molecule type" value="Genomic_DNA"/>
</dbReference>
<feature type="compositionally biased region" description="Basic and acidic residues" evidence="1">
    <location>
        <begin position="145"/>
        <end position="159"/>
    </location>
</feature>
<accession>X6NDJ7</accession>
<organism evidence="3 4">
    <name type="scientific">Reticulomyxa filosa</name>
    <dbReference type="NCBI Taxonomy" id="46433"/>
    <lineage>
        <taxon>Eukaryota</taxon>
        <taxon>Sar</taxon>
        <taxon>Rhizaria</taxon>
        <taxon>Retaria</taxon>
        <taxon>Foraminifera</taxon>
        <taxon>Monothalamids</taxon>
        <taxon>Reticulomyxidae</taxon>
        <taxon>Reticulomyxa</taxon>
    </lineage>
</organism>
<gene>
    <name evidence="3" type="ORF">RFI_13786</name>
</gene>
<keyword evidence="2" id="KW-1133">Transmembrane helix</keyword>
<keyword evidence="2" id="KW-0812">Transmembrane</keyword>
<proteinExistence type="predicted"/>
<feature type="non-terminal residue" evidence="3">
    <location>
        <position position="178"/>
    </location>
</feature>
<protein>
    <submittedName>
        <fullName evidence="3">Uncharacterized protein</fullName>
    </submittedName>
</protein>
<comment type="caution">
    <text evidence="3">The sequence shown here is derived from an EMBL/GenBank/DDBJ whole genome shotgun (WGS) entry which is preliminary data.</text>
</comment>
<keyword evidence="4" id="KW-1185">Reference proteome</keyword>
<evidence type="ECO:0000313" key="3">
    <source>
        <dbReference type="EMBL" id="ETO23397.1"/>
    </source>
</evidence>
<feature type="compositionally biased region" description="Basic and acidic residues" evidence="1">
    <location>
        <begin position="62"/>
        <end position="80"/>
    </location>
</feature>